<feature type="region of interest" description="Disordered" evidence="5">
    <location>
        <begin position="672"/>
        <end position="764"/>
    </location>
</feature>
<gene>
    <name evidence="7" type="ORF">Nepgr_000688</name>
</gene>
<dbReference type="CDD" id="cd21546">
    <property type="entry name" value="SPOC_FPA-like"/>
    <property type="match status" value="1"/>
</dbReference>
<dbReference type="PANTHER" id="PTHR23189">
    <property type="entry name" value="RNA RECOGNITION MOTIF-CONTAINING"/>
    <property type="match status" value="1"/>
</dbReference>
<dbReference type="AlphaFoldDB" id="A0AAD3RWE1"/>
<feature type="compositionally biased region" description="Basic and acidic residues" evidence="5">
    <location>
        <begin position="112"/>
        <end position="128"/>
    </location>
</feature>
<protein>
    <recommendedName>
        <fullName evidence="6">RRM domain-containing protein</fullName>
    </recommendedName>
</protein>
<keyword evidence="3" id="KW-0539">Nucleus</keyword>
<comment type="caution">
    <text evidence="7">The sequence shown here is derived from an EMBL/GenBank/DDBJ whole genome shotgun (WGS) entry which is preliminary data.</text>
</comment>
<dbReference type="Pfam" id="PF00076">
    <property type="entry name" value="RRM_1"/>
    <property type="match status" value="2"/>
</dbReference>
<evidence type="ECO:0000256" key="4">
    <source>
        <dbReference type="PROSITE-ProRule" id="PRU00176"/>
    </source>
</evidence>
<feature type="compositionally biased region" description="Polar residues" evidence="5">
    <location>
        <begin position="741"/>
        <end position="764"/>
    </location>
</feature>
<evidence type="ECO:0000256" key="3">
    <source>
        <dbReference type="ARBA" id="ARBA00023242"/>
    </source>
</evidence>
<dbReference type="InterPro" id="IPR012921">
    <property type="entry name" value="SPOC_C"/>
</dbReference>
<keyword evidence="2 4" id="KW-0694">RNA-binding</keyword>
<proteinExistence type="predicted"/>
<dbReference type="InterPro" id="IPR012677">
    <property type="entry name" value="Nucleotide-bd_a/b_plait_sf"/>
</dbReference>
<feature type="region of interest" description="Disordered" evidence="5">
    <location>
        <begin position="812"/>
        <end position="878"/>
    </location>
</feature>
<dbReference type="GO" id="GO:0003723">
    <property type="term" value="F:RNA binding"/>
    <property type="evidence" value="ECO:0007669"/>
    <property type="project" value="UniProtKB-UniRule"/>
</dbReference>
<name>A0AAD3RWE1_NEPGR</name>
<feature type="region of interest" description="Disordered" evidence="5">
    <location>
        <begin position="453"/>
        <end position="472"/>
    </location>
</feature>
<dbReference type="InterPro" id="IPR000504">
    <property type="entry name" value="RRM_dom"/>
</dbReference>
<evidence type="ECO:0000313" key="7">
    <source>
        <dbReference type="EMBL" id="GMG98848.1"/>
    </source>
</evidence>
<evidence type="ECO:0000256" key="1">
    <source>
        <dbReference type="ARBA" id="ARBA00004123"/>
    </source>
</evidence>
<dbReference type="EMBL" id="BSYO01000001">
    <property type="protein sequence ID" value="GMG98848.1"/>
    <property type="molecule type" value="Genomic_DNA"/>
</dbReference>
<evidence type="ECO:0000259" key="6">
    <source>
        <dbReference type="PROSITE" id="PS50102"/>
    </source>
</evidence>
<reference evidence="7" key="1">
    <citation type="submission" date="2023-05" db="EMBL/GenBank/DDBJ databases">
        <title>Nepenthes gracilis genome sequencing.</title>
        <authorList>
            <person name="Fukushima K."/>
        </authorList>
    </citation>
    <scope>NUCLEOTIDE SEQUENCE</scope>
    <source>
        <strain evidence="7">SING2019-196</strain>
    </source>
</reference>
<feature type="compositionally biased region" description="Polar residues" evidence="5">
    <location>
        <begin position="672"/>
        <end position="688"/>
    </location>
</feature>
<dbReference type="SMART" id="SM00360">
    <property type="entry name" value="RRM"/>
    <property type="match status" value="2"/>
</dbReference>
<sequence length="901" mass="100053">MSARGGRERLRRDHVPQASSSSRLDEKYRGNNATSRHLWVGNISHRVSEKTLTDHFLRFGPLEKFAFQPGRSYAFVDFKREEDAMAAMNALQGLNVAGLALRIEFAKADKSSAPSRDENYSRRDEQRSTNRGSPFSQRESRMRQASPDAFLPVNSRVSDDSEETPSEVLWIGFPALLKVDETILRKAFSPFGEIEKITVFPGRSYAFVRFRGLMSACRAKETLQGKLFGNPRVHICFAKNDIGSSSSGRRNAGQMLLLHILQMFRNFGNTAEDDHIRPRHFVSNVDYGDPDMLNFGMKEPAWKAGNVAYEQKRFNELGPERGFSEGFQGYCNSPVIDGNTEFHDFSPQKFPRRSAIPEDPWDSPEDVHRYHQAKKFKSESFPLEKELPEYPFSDSEQGKHVLPRMFYEYPSPDKSGAMGGRQTSDHHRLSLTQPFGDTGDSWKASQDARDAFHSSSGSFSSNPVEWKRPSPELHRPTMNKEWKWEGTIAKGGTPVCRARCFPVGKVLDIILPEFLDCTSRTGLDMLAKHYYQAAGTWVVFFVPESDADIGYYNEFMNYLGEKQRAAVSKIDEKNTLFLVPPSDFSEKVLKVPGKLSISGVVLRLEPSGSHLGSVPAAPHERKHANLMPQSDSSYQKSESPSGRFPLVTSYLNAGKPGFRNFALQMSAAAQAPTSSFSGYDNTSQSMSESMEKRREYPPNQHAAAAFGPNWSPHQLQSSVPGFRNTASHASHGAVDPGQEPNMGSNNRRFTGPVSGSNVSSLEETKTSASLAMPFGALQPEQLAQLASSLLGQQRQPGSSSAVSGAEDFRLSSLNQPETPSRAPQRYANQVPPEQPTSQFGQLQQLQQAADMPAVPHGQENQQLPISGNLPDEGETDPQKRLQATLQLAAALLQQIQQGKGT</sequence>
<accession>A0AAD3RWE1</accession>
<dbReference type="CDD" id="cd00590">
    <property type="entry name" value="RRM_SF"/>
    <property type="match status" value="1"/>
</dbReference>
<dbReference type="Pfam" id="PF07744">
    <property type="entry name" value="SPOC"/>
    <property type="match status" value="1"/>
</dbReference>
<feature type="compositionally biased region" description="Polar residues" evidence="5">
    <location>
        <begin position="711"/>
        <end position="728"/>
    </location>
</feature>
<feature type="domain" description="RRM" evidence="6">
    <location>
        <begin position="166"/>
        <end position="240"/>
    </location>
</feature>
<dbReference type="SUPFAM" id="SSF54928">
    <property type="entry name" value="RNA-binding domain, RBD"/>
    <property type="match status" value="2"/>
</dbReference>
<dbReference type="Gene3D" id="3.30.70.330">
    <property type="match status" value="2"/>
</dbReference>
<keyword evidence="8" id="KW-1185">Reference proteome</keyword>
<feature type="region of interest" description="Disordered" evidence="5">
    <location>
        <begin position="1"/>
        <end position="27"/>
    </location>
</feature>
<evidence type="ECO:0000256" key="5">
    <source>
        <dbReference type="SAM" id="MobiDB-lite"/>
    </source>
</evidence>
<evidence type="ECO:0000256" key="2">
    <source>
        <dbReference type="ARBA" id="ARBA00022884"/>
    </source>
</evidence>
<dbReference type="FunFam" id="3.30.70.330:FF:000522">
    <property type="entry name" value="RNA recognition motif (RRM)-containing protein"/>
    <property type="match status" value="1"/>
</dbReference>
<organism evidence="7 8">
    <name type="scientific">Nepenthes gracilis</name>
    <name type="common">Slender pitcher plant</name>
    <dbReference type="NCBI Taxonomy" id="150966"/>
    <lineage>
        <taxon>Eukaryota</taxon>
        <taxon>Viridiplantae</taxon>
        <taxon>Streptophyta</taxon>
        <taxon>Embryophyta</taxon>
        <taxon>Tracheophyta</taxon>
        <taxon>Spermatophyta</taxon>
        <taxon>Magnoliopsida</taxon>
        <taxon>eudicotyledons</taxon>
        <taxon>Gunneridae</taxon>
        <taxon>Pentapetalae</taxon>
        <taxon>Caryophyllales</taxon>
        <taxon>Nepenthaceae</taxon>
        <taxon>Nepenthes</taxon>
    </lineage>
</organism>
<dbReference type="InterPro" id="IPR035979">
    <property type="entry name" value="RBD_domain_sf"/>
</dbReference>
<evidence type="ECO:0000313" key="8">
    <source>
        <dbReference type="Proteomes" id="UP001279734"/>
    </source>
</evidence>
<dbReference type="PROSITE" id="PS50102">
    <property type="entry name" value="RRM"/>
    <property type="match status" value="2"/>
</dbReference>
<feature type="compositionally biased region" description="Basic and acidic residues" evidence="5">
    <location>
        <begin position="1"/>
        <end position="15"/>
    </location>
</feature>
<dbReference type="Proteomes" id="UP001279734">
    <property type="component" value="Unassembled WGS sequence"/>
</dbReference>
<feature type="domain" description="RRM" evidence="6">
    <location>
        <begin position="36"/>
        <end position="108"/>
    </location>
</feature>
<dbReference type="GO" id="GO:0005634">
    <property type="term" value="C:nucleus"/>
    <property type="evidence" value="ECO:0007669"/>
    <property type="project" value="UniProtKB-SubCell"/>
</dbReference>
<comment type="subcellular location">
    <subcellularLocation>
        <location evidence="1">Nucleus</location>
    </subcellularLocation>
</comment>
<feature type="region of interest" description="Disordered" evidence="5">
    <location>
        <begin position="112"/>
        <end position="160"/>
    </location>
</feature>